<keyword evidence="4" id="KW-1133">Transmembrane helix</keyword>
<dbReference type="GO" id="GO:0003430">
    <property type="term" value="P:growth plate cartilage chondrocyte growth"/>
    <property type="evidence" value="ECO:0007669"/>
    <property type="project" value="Ensembl"/>
</dbReference>
<dbReference type="Gene3D" id="3.10.450.10">
    <property type="match status" value="1"/>
</dbReference>
<feature type="domain" description="Cystatin" evidence="5">
    <location>
        <begin position="67"/>
        <end position="177"/>
    </location>
</feature>
<dbReference type="InterPro" id="IPR046350">
    <property type="entry name" value="Cystatin_sf"/>
</dbReference>
<feature type="transmembrane region" description="Helical" evidence="4">
    <location>
        <begin position="40"/>
        <end position="58"/>
    </location>
</feature>
<evidence type="ECO:0000256" key="3">
    <source>
        <dbReference type="SAM" id="MobiDB-lite"/>
    </source>
</evidence>
<proteinExistence type="inferred from homology"/>
<dbReference type="CDD" id="cd00042">
    <property type="entry name" value="CY"/>
    <property type="match status" value="1"/>
</dbReference>
<dbReference type="InterPro" id="IPR018073">
    <property type="entry name" value="Prot_inh_cystat_CS"/>
</dbReference>
<dbReference type="GO" id="GO:0030282">
    <property type="term" value="P:bone mineralization"/>
    <property type="evidence" value="ECO:0007669"/>
    <property type="project" value="Ensembl"/>
</dbReference>
<feature type="region of interest" description="Disordered" evidence="3">
    <location>
        <begin position="1"/>
        <end position="23"/>
    </location>
</feature>
<name>A0A8C2M879_CRIGR</name>
<organism evidence="6 7">
    <name type="scientific">Cricetulus griseus</name>
    <name type="common">Chinese hamster</name>
    <name type="synonym">Cricetulus barabensis griseus</name>
    <dbReference type="NCBI Taxonomy" id="10029"/>
    <lineage>
        <taxon>Eukaryota</taxon>
        <taxon>Metazoa</taxon>
        <taxon>Chordata</taxon>
        <taxon>Craniata</taxon>
        <taxon>Vertebrata</taxon>
        <taxon>Euteleostomi</taxon>
        <taxon>Mammalia</taxon>
        <taxon>Eutheria</taxon>
        <taxon>Euarchontoglires</taxon>
        <taxon>Glires</taxon>
        <taxon>Rodentia</taxon>
        <taxon>Myomorpha</taxon>
        <taxon>Muroidea</taxon>
        <taxon>Cricetidae</taxon>
        <taxon>Cricetinae</taxon>
        <taxon>Cricetulus</taxon>
    </lineage>
</organism>
<dbReference type="PROSITE" id="PS00287">
    <property type="entry name" value="CYSTATIN"/>
    <property type="match status" value="1"/>
</dbReference>
<dbReference type="FunFam" id="3.10.450.10:FF:000004">
    <property type="entry name" value="Cystatin C"/>
    <property type="match status" value="1"/>
</dbReference>
<dbReference type="Ensembl" id="ENSCGRT00001019014.1">
    <property type="protein sequence ID" value="ENSCGRP00001014776.1"/>
    <property type="gene ID" value="ENSCGRG00001015577.1"/>
</dbReference>
<dbReference type="GO" id="GO:0005615">
    <property type="term" value="C:extracellular space"/>
    <property type="evidence" value="ECO:0007669"/>
    <property type="project" value="TreeGrafter"/>
</dbReference>
<evidence type="ECO:0000259" key="5">
    <source>
        <dbReference type="SMART" id="SM00043"/>
    </source>
</evidence>
<dbReference type="GO" id="GO:0004869">
    <property type="term" value="F:cysteine-type endopeptidase inhibitor activity"/>
    <property type="evidence" value="ECO:0007669"/>
    <property type="project" value="InterPro"/>
</dbReference>
<dbReference type="GO" id="GO:0031982">
    <property type="term" value="C:vesicle"/>
    <property type="evidence" value="ECO:0007669"/>
    <property type="project" value="TreeGrafter"/>
</dbReference>
<dbReference type="InterPro" id="IPR000010">
    <property type="entry name" value="Cystatin_dom"/>
</dbReference>
<keyword evidence="4" id="KW-0472">Membrane</keyword>
<evidence type="ECO:0000256" key="1">
    <source>
        <dbReference type="ARBA" id="ARBA00009403"/>
    </source>
</evidence>
<comment type="similarity">
    <text evidence="1">Belongs to the cystatin family.</text>
</comment>
<protein>
    <submittedName>
        <fullName evidence="6">Cystatin D</fullName>
    </submittedName>
</protein>
<dbReference type="PANTHER" id="PTHR46186:SF4">
    <property type="entry name" value="CYSTATIN 10"/>
    <property type="match status" value="1"/>
</dbReference>
<dbReference type="GO" id="GO:0005829">
    <property type="term" value="C:cytosol"/>
    <property type="evidence" value="ECO:0007669"/>
    <property type="project" value="Ensembl"/>
</dbReference>
<evidence type="ECO:0000256" key="2">
    <source>
        <dbReference type="ARBA" id="ARBA00023157"/>
    </source>
</evidence>
<sequence>MEKRRRQESVSRLGKGEPAGERRGVAQLQSTMASLWSPSLPLLASLALTFILAVGPVTSTNAEDEQVAVGRVEPADPNDKEVQKAVKFAVKTYNDMNNDLYISRPIRVMSASQQVVAGKNFYLKIELGRTTCSKSQSDLSDCPFYEQPDQQMRVICNFQIYSVSWENKMSVTNFNSNKRLEKAYDGEDLGI</sequence>
<dbReference type="SMART" id="SM00043">
    <property type="entry name" value="CY"/>
    <property type="match status" value="1"/>
</dbReference>
<evidence type="ECO:0000256" key="4">
    <source>
        <dbReference type="SAM" id="Phobius"/>
    </source>
</evidence>
<keyword evidence="4" id="KW-0812">Transmembrane</keyword>
<reference evidence="6" key="1">
    <citation type="submission" date="2025-08" db="UniProtKB">
        <authorList>
            <consortium name="Ensembl"/>
        </authorList>
    </citation>
    <scope>IDENTIFICATION</scope>
</reference>
<accession>A0A8C2M879</accession>
<dbReference type="AlphaFoldDB" id="A0A8C2M879"/>
<dbReference type="Pfam" id="PF00031">
    <property type="entry name" value="Cystatin"/>
    <property type="match status" value="1"/>
</dbReference>
<evidence type="ECO:0000313" key="7">
    <source>
        <dbReference type="Proteomes" id="UP000694386"/>
    </source>
</evidence>
<dbReference type="GO" id="GO:0001958">
    <property type="term" value="P:endochondral ossification"/>
    <property type="evidence" value="ECO:0007669"/>
    <property type="project" value="Ensembl"/>
</dbReference>
<reference evidence="6" key="2">
    <citation type="submission" date="2025-09" db="UniProtKB">
        <authorList>
            <consortium name="Ensembl"/>
        </authorList>
    </citation>
    <scope>IDENTIFICATION</scope>
</reference>
<evidence type="ECO:0000313" key="6">
    <source>
        <dbReference type="Ensembl" id="ENSCGRP00001014776.1"/>
    </source>
</evidence>
<dbReference type="GO" id="GO:0010467">
    <property type="term" value="P:gene expression"/>
    <property type="evidence" value="ECO:0007669"/>
    <property type="project" value="Ensembl"/>
</dbReference>
<keyword evidence="2" id="KW-1015">Disulfide bond</keyword>
<dbReference type="PANTHER" id="PTHR46186">
    <property type="entry name" value="CYSTATIN"/>
    <property type="match status" value="1"/>
</dbReference>
<dbReference type="SUPFAM" id="SSF54403">
    <property type="entry name" value="Cystatin/monellin"/>
    <property type="match status" value="1"/>
</dbReference>
<dbReference type="Proteomes" id="UP000694386">
    <property type="component" value="Unplaced"/>
</dbReference>
<dbReference type="GO" id="GO:0019725">
    <property type="term" value="P:cellular homeostasis"/>
    <property type="evidence" value="ECO:0007669"/>
    <property type="project" value="Ensembl"/>
</dbReference>
<dbReference type="GO" id="GO:0055074">
    <property type="term" value="P:calcium ion homeostasis"/>
    <property type="evidence" value="ECO:0007669"/>
    <property type="project" value="Ensembl"/>
</dbReference>
<dbReference type="GO" id="GO:0048469">
    <property type="term" value="P:cell maturation"/>
    <property type="evidence" value="ECO:0007669"/>
    <property type="project" value="Ensembl"/>
</dbReference>